<sequence length="64" mass="7176">MTFLYDPDAGSYLLYNSSVTDIAIVVQPTIIQLISIWTGCRVALQSVEEISDRCRFLLSVSLYS</sequence>
<reference evidence="1" key="2">
    <citation type="submission" date="2020-05" db="UniProtKB">
        <authorList>
            <consortium name="EnsemblMetazoa"/>
        </authorList>
    </citation>
    <scope>IDENTIFICATION</scope>
    <source>
        <strain evidence="1">WRAIR2</strain>
    </source>
</reference>
<dbReference type="Proteomes" id="UP000075884">
    <property type="component" value="Unassembled WGS sequence"/>
</dbReference>
<dbReference type="VEuPathDB" id="VectorBase:ADIR011648"/>
<dbReference type="AlphaFoldDB" id="A0A182NVE7"/>
<accession>A0A182NVE7</accession>
<evidence type="ECO:0000313" key="2">
    <source>
        <dbReference type="Proteomes" id="UP000075884"/>
    </source>
</evidence>
<proteinExistence type="predicted"/>
<organism evidence="1 2">
    <name type="scientific">Anopheles dirus</name>
    <dbReference type="NCBI Taxonomy" id="7168"/>
    <lineage>
        <taxon>Eukaryota</taxon>
        <taxon>Metazoa</taxon>
        <taxon>Ecdysozoa</taxon>
        <taxon>Arthropoda</taxon>
        <taxon>Hexapoda</taxon>
        <taxon>Insecta</taxon>
        <taxon>Pterygota</taxon>
        <taxon>Neoptera</taxon>
        <taxon>Endopterygota</taxon>
        <taxon>Diptera</taxon>
        <taxon>Nematocera</taxon>
        <taxon>Culicoidea</taxon>
        <taxon>Culicidae</taxon>
        <taxon>Anophelinae</taxon>
        <taxon>Anopheles</taxon>
    </lineage>
</organism>
<evidence type="ECO:0000313" key="1">
    <source>
        <dbReference type="EnsemblMetazoa" id="ADIR011648-PA"/>
    </source>
</evidence>
<name>A0A182NVE7_9DIPT</name>
<reference evidence="2" key="1">
    <citation type="submission" date="2013-03" db="EMBL/GenBank/DDBJ databases">
        <title>The Genome Sequence of Anopheles dirus WRAIR2.</title>
        <authorList>
            <consortium name="The Broad Institute Genomics Platform"/>
            <person name="Neafsey D.E."/>
            <person name="Walton C."/>
            <person name="Walker B."/>
            <person name="Young S.K."/>
            <person name="Zeng Q."/>
            <person name="Gargeya S."/>
            <person name="Fitzgerald M."/>
            <person name="Haas B."/>
            <person name="Abouelleil A."/>
            <person name="Allen A.W."/>
            <person name="Alvarado L."/>
            <person name="Arachchi H.M."/>
            <person name="Berlin A.M."/>
            <person name="Chapman S.B."/>
            <person name="Gainer-Dewar J."/>
            <person name="Goldberg J."/>
            <person name="Griggs A."/>
            <person name="Gujja S."/>
            <person name="Hansen M."/>
            <person name="Howarth C."/>
            <person name="Imamovic A."/>
            <person name="Ireland A."/>
            <person name="Larimer J."/>
            <person name="McCowan C."/>
            <person name="Murphy C."/>
            <person name="Pearson M."/>
            <person name="Poon T.W."/>
            <person name="Priest M."/>
            <person name="Roberts A."/>
            <person name="Saif S."/>
            <person name="Shea T."/>
            <person name="Sisk P."/>
            <person name="Sykes S."/>
            <person name="Wortman J."/>
            <person name="Nusbaum C."/>
            <person name="Birren B."/>
        </authorList>
    </citation>
    <scope>NUCLEOTIDE SEQUENCE [LARGE SCALE GENOMIC DNA]</scope>
    <source>
        <strain evidence="2">WRAIR2</strain>
    </source>
</reference>
<protein>
    <submittedName>
        <fullName evidence="1">Uncharacterized protein</fullName>
    </submittedName>
</protein>
<dbReference type="EnsemblMetazoa" id="ADIR011648-RA">
    <property type="protein sequence ID" value="ADIR011648-PA"/>
    <property type="gene ID" value="ADIR011648"/>
</dbReference>
<keyword evidence="2" id="KW-1185">Reference proteome</keyword>